<sequence>MPTESYLPPVLDATNVSLQIERCWYYGNICAGEPPDTYGTTNLGWCSDWKAKARAHKISYETPEITVNNLKHAIHQAPICIGMNVYSNFYSYASGIYDKEEGDYAGGHGVALVGWNDTDRYFILRNSWGTNWGINGYCYYSYDLIKSLFDTYLLKKVVPKYVCDTLWVKRKE</sequence>
<dbReference type="InterPro" id="IPR038765">
    <property type="entry name" value="Papain-like_cys_pep_sf"/>
</dbReference>
<dbReference type="EMBL" id="BARW01028065">
    <property type="protein sequence ID" value="GAJ08836.1"/>
    <property type="molecule type" value="Genomic_DNA"/>
</dbReference>
<dbReference type="Pfam" id="PF00112">
    <property type="entry name" value="Peptidase_C1"/>
    <property type="match status" value="1"/>
</dbReference>
<dbReference type="AlphaFoldDB" id="X1V830"/>
<proteinExistence type="inferred from homology"/>
<dbReference type="GO" id="GO:0008234">
    <property type="term" value="F:cysteine-type peptidase activity"/>
    <property type="evidence" value="ECO:0007669"/>
    <property type="project" value="InterPro"/>
</dbReference>
<dbReference type="InterPro" id="IPR025660">
    <property type="entry name" value="Pept_his_AS"/>
</dbReference>
<name>X1V830_9ZZZZ</name>
<dbReference type="Gene3D" id="3.90.70.10">
    <property type="entry name" value="Cysteine proteinases"/>
    <property type="match status" value="1"/>
</dbReference>
<evidence type="ECO:0000313" key="3">
    <source>
        <dbReference type="EMBL" id="GAJ08836.1"/>
    </source>
</evidence>
<dbReference type="InterPro" id="IPR013128">
    <property type="entry name" value="Peptidase_C1A"/>
</dbReference>
<protein>
    <recommendedName>
        <fullName evidence="2">Peptidase C1A papain C-terminal domain-containing protein</fullName>
    </recommendedName>
</protein>
<evidence type="ECO:0000256" key="1">
    <source>
        <dbReference type="ARBA" id="ARBA00008455"/>
    </source>
</evidence>
<dbReference type="PANTHER" id="PTHR12411">
    <property type="entry name" value="CYSTEINE PROTEASE FAMILY C1-RELATED"/>
    <property type="match status" value="1"/>
</dbReference>
<comment type="caution">
    <text evidence="3">The sequence shown here is derived from an EMBL/GenBank/DDBJ whole genome shotgun (WGS) entry which is preliminary data.</text>
</comment>
<dbReference type="PROSITE" id="PS00639">
    <property type="entry name" value="THIOL_PROTEASE_HIS"/>
    <property type="match status" value="1"/>
</dbReference>
<reference evidence="3" key="1">
    <citation type="journal article" date="2014" name="Front. Microbiol.">
        <title>High frequency of phylogenetically diverse reductive dehalogenase-homologous genes in deep subseafloor sedimentary metagenomes.</title>
        <authorList>
            <person name="Kawai M."/>
            <person name="Futagami T."/>
            <person name="Toyoda A."/>
            <person name="Takaki Y."/>
            <person name="Nishi S."/>
            <person name="Hori S."/>
            <person name="Arai W."/>
            <person name="Tsubouchi T."/>
            <person name="Morono Y."/>
            <person name="Uchiyama I."/>
            <person name="Ito T."/>
            <person name="Fujiyama A."/>
            <person name="Inagaki F."/>
            <person name="Takami H."/>
        </authorList>
    </citation>
    <scope>NUCLEOTIDE SEQUENCE</scope>
    <source>
        <strain evidence="3">Expedition CK06-06</strain>
    </source>
</reference>
<dbReference type="GO" id="GO:0006508">
    <property type="term" value="P:proteolysis"/>
    <property type="evidence" value="ECO:0007669"/>
    <property type="project" value="InterPro"/>
</dbReference>
<gene>
    <name evidence="3" type="ORF">S12H4_45395</name>
</gene>
<dbReference type="InterPro" id="IPR000668">
    <property type="entry name" value="Peptidase_C1A_C"/>
</dbReference>
<evidence type="ECO:0000259" key="2">
    <source>
        <dbReference type="SMART" id="SM00645"/>
    </source>
</evidence>
<feature type="domain" description="Peptidase C1A papain C-terminal" evidence="2">
    <location>
        <begin position="7"/>
        <end position="151"/>
    </location>
</feature>
<dbReference type="SUPFAM" id="SSF54001">
    <property type="entry name" value="Cysteine proteinases"/>
    <property type="match status" value="1"/>
</dbReference>
<dbReference type="SMART" id="SM00645">
    <property type="entry name" value="Pept_C1"/>
    <property type="match status" value="1"/>
</dbReference>
<accession>X1V830</accession>
<comment type="similarity">
    <text evidence="1">Belongs to the peptidase C1 family.</text>
</comment>
<organism evidence="3">
    <name type="scientific">marine sediment metagenome</name>
    <dbReference type="NCBI Taxonomy" id="412755"/>
    <lineage>
        <taxon>unclassified sequences</taxon>
        <taxon>metagenomes</taxon>
        <taxon>ecological metagenomes</taxon>
    </lineage>
</organism>